<evidence type="ECO:0008006" key="4">
    <source>
        <dbReference type="Google" id="ProtNLM"/>
    </source>
</evidence>
<evidence type="ECO:0000256" key="2">
    <source>
        <dbReference type="SAM" id="Phobius"/>
    </source>
</evidence>
<organism evidence="3">
    <name type="scientific">Rhipicephalus appendiculatus</name>
    <name type="common">Brown ear tick</name>
    <dbReference type="NCBI Taxonomy" id="34631"/>
    <lineage>
        <taxon>Eukaryota</taxon>
        <taxon>Metazoa</taxon>
        <taxon>Ecdysozoa</taxon>
        <taxon>Arthropoda</taxon>
        <taxon>Chelicerata</taxon>
        <taxon>Arachnida</taxon>
        <taxon>Acari</taxon>
        <taxon>Parasitiformes</taxon>
        <taxon>Ixodida</taxon>
        <taxon>Ixodoidea</taxon>
        <taxon>Ixodidae</taxon>
        <taxon>Rhipicephalinae</taxon>
        <taxon>Rhipicephalus</taxon>
        <taxon>Rhipicephalus</taxon>
    </lineage>
</organism>
<dbReference type="AlphaFoldDB" id="A0A131ZC07"/>
<feature type="non-terminal residue" evidence="3">
    <location>
        <position position="1"/>
    </location>
</feature>
<feature type="region of interest" description="Disordered" evidence="1">
    <location>
        <begin position="17"/>
        <end position="39"/>
    </location>
</feature>
<accession>A0A131ZC07</accession>
<keyword evidence="2" id="KW-0472">Membrane</keyword>
<protein>
    <recommendedName>
        <fullName evidence="4">Vesicle transport protein</fullName>
    </recommendedName>
</protein>
<proteinExistence type="predicted"/>
<feature type="transmembrane region" description="Helical" evidence="2">
    <location>
        <begin position="66"/>
        <end position="88"/>
    </location>
</feature>
<evidence type="ECO:0000256" key="1">
    <source>
        <dbReference type="SAM" id="MobiDB-lite"/>
    </source>
</evidence>
<dbReference type="EMBL" id="GEDV01000776">
    <property type="protein sequence ID" value="JAP87781.1"/>
    <property type="molecule type" value="Transcribed_RNA"/>
</dbReference>
<feature type="transmembrane region" description="Helical" evidence="2">
    <location>
        <begin position="108"/>
        <end position="129"/>
    </location>
</feature>
<reference evidence="3" key="1">
    <citation type="journal article" date="2016" name="Ticks Tick Borne Dis.">
        <title>De novo assembly and annotation of the salivary gland transcriptome of Rhipicephalus appendiculatus male and female ticks during blood feeding.</title>
        <authorList>
            <person name="de Castro M.H."/>
            <person name="de Klerk D."/>
            <person name="Pienaar R."/>
            <person name="Latif A.A."/>
            <person name="Rees D.J."/>
            <person name="Mans B.J."/>
        </authorList>
    </citation>
    <scope>NUCLEOTIDE SEQUENCE</scope>
    <source>
        <tissue evidence="3">Salivary glands</tissue>
    </source>
</reference>
<name>A0A131ZC07_RHIAP</name>
<keyword evidence="2" id="KW-1133">Transmembrane helix</keyword>
<evidence type="ECO:0000313" key="3">
    <source>
        <dbReference type="EMBL" id="JAP87781.1"/>
    </source>
</evidence>
<keyword evidence="2" id="KW-0812">Transmembrane</keyword>
<sequence>FFFFFFFPCLHCRHLMSSSSVPPSSERKKEKPPTPLVDSSISSVPQLSIEARWLAPINLKRLATRALYGGGMVLSSLFFSTVSLACIVQEHHFQRRMCKDTGFRYGHVFLSILASLGLICLALCLFKFVFPLPVVAGSVFVMSVAMLRQSTIRALGV</sequence>